<accession>A0A2H0KB21</accession>
<evidence type="ECO:0000313" key="2">
    <source>
        <dbReference type="EMBL" id="PIQ68407.1"/>
    </source>
</evidence>
<protein>
    <recommendedName>
        <fullName evidence="1">Homing endonuclease LAGLIDADG domain-containing protein</fullName>
    </recommendedName>
</protein>
<organism evidence="2 3">
    <name type="scientific">Candidatus Taylorbacteria bacterium CG11_big_fil_rev_8_21_14_0_20_46_11</name>
    <dbReference type="NCBI Taxonomy" id="1975025"/>
    <lineage>
        <taxon>Bacteria</taxon>
        <taxon>Candidatus Tayloriibacteriota</taxon>
    </lineage>
</organism>
<comment type="caution">
    <text evidence="2">The sequence shown here is derived from an EMBL/GenBank/DDBJ whole genome shotgun (WGS) entry which is preliminary data.</text>
</comment>
<dbReference type="InterPro" id="IPR051289">
    <property type="entry name" value="LAGLIDADG_Endonuclease"/>
</dbReference>
<feature type="domain" description="Homing endonuclease LAGLIDADG" evidence="1">
    <location>
        <begin position="18"/>
        <end position="95"/>
    </location>
</feature>
<dbReference type="GO" id="GO:0004519">
    <property type="term" value="F:endonuclease activity"/>
    <property type="evidence" value="ECO:0007669"/>
    <property type="project" value="InterPro"/>
</dbReference>
<dbReference type="Pfam" id="PF00961">
    <property type="entry name" value="LAGLIDADG_1"/>
    <property type="match status" value="1"/>
</dbReference>
<dbReference type="EMBL" id="PCVG01000055">
    <property type="protein sequence ID" value="PIQ68407.1"/>
    <property type="molecule type" value="Genomic_DNA"/>
</dbReference>
<dbReference type="PANTHER" id="PTHR36181">
    <property type="entry name" value="INTRON-ENCODED ENDONUCLEASE AI3-RELATED"/>
    <property type="match status" value="1"/>
</dbReference>
<dbReference type="Gene3D" id="3.10.28.10">
    <property type="entry name" value="Homing endonucleases"/>
    <property type="match status" value="1"/>
</dbReference>
<dbReference type="Proteomes" id="UP000229342">
    <property type="component" value="Unassembled WGS sequence"/>
</dbReference>
<evidence type="ECO:0000259" key="1">
    <source>
        <dbReference type="Pfam" id="PF00961"/>
    </source>
</evidence>
<gene>
    <name evidence="2" type="ORF">COV91_04285</name>
</gene>
<name>A0A2H0KB21_9BACT</name>
<dbReference type="InterPro" id="IPR027434">
    <property type="entry name" value="Homing_endonucl"/>
</dbReference>
<dbReference type="PANTHER" id="PTHR36181:SF3">
    <property type="entry name" value="INTRON-ENCODED DNA ENDONUCLEASE AI5 BETA"/>
    <property type="match status" value="1"/>
</dbReference>
<sequence>MKTIPWEVDASKLSDAYIAGFLDGDGSIMATVEKRPDRRRFPYRVRLRINFTQHERHRKLIEIIQKFLGDVGAVRREKSHQLVELVIQDRHSVEQALKRLLPYIVLKERQAKIMLEIIEIYKKATVNTRSSVTEKEYVSILMLVRKIRNLNSRTGGQINLEVFNPVTTLRKKTKELSQRNKG</sequence>
<dbReference type="SUPFAM" id="SSF55608">
    <property type="entry name" value="Homing endonucleases"/>
    <property type="match status" value="1"/>
</dbReference>
<dbReference type="InterPro" id="IPR004860">
    <property type="entry name" value="LAGLIDADG_dom"/>
</dbReference>
<evidence type="ECO:0000313" key="3">
    <source>
        <dbReference type="Proteomes" id="UP000229342"/>
    </source>
</evidence>
<dbReference type="AlphaFoldDB" id="A0A2H0KB21"/>
<proteinExistence type="predicted"/>
<reference evidence="2 3" key="1">
    <citation type="submission" date="2017-09" db="EMBL/GenBank/DDBJ databases">
        <title>Depth-based differentiation of microbial function through sediment-hosted aquifers and enrichment of novel symbionts in the deep terrestrial subsurface.</title>
        <authorList>
            <person name="Probst A.J."/>
            <person name="Ladd B."/>
            <person name="Jarett J.K."/>
            <person name="Geller-Mcgrath D.E."/>
            <person name="Sieber C.M."/>
            <person name="Emerson J.B."/>
            <person name="Anantharaman K."/>
            <person name="Thomas B.C."/>
            <person name="Malmstrom R."/>
            <person name="Stieglmeier M."/>
            <person name="Klingl A."/>
            <person name="Woyke T."/>
            <person name="Ryan C.M."/>
            <person name="Banfield J.F."/>
        </authorList>
    </citation>
    <scope>NUCLEOTIDE SEQUENCE [LARGE SCALE GENOMIC DNA]</scope>
    <source>
        <strain evidence="2">CG11_big_fil_rev_8_21_14_0_20_46_11</strain>
    </source>
</reference>